<dbReference type="AlphaFoldDB" id="A0A0U5H0M7"/>
<comment type="similarity">
    <text evidence="6">Belongs to the ABC transporter superfamily. Sulfate/tungstate importer (TC 3.A.1.6) family.</text>
</comment>
<dbReference type="GeneID" id="26658727"/>
<dbReference type="InterPro" id="IPR003593">
    <property type="entry name" value="AAA+_ATPase"/>
</dbReference>
<evidence type="ECO:0000259" key="17">
    <source>
        <dbReference type="PROSITE" id="PS50893"/>
    </source>
</evidence>
<evidence type="ECO:0000256" key="1">
    <source>
        <dbReference type="ARBA" id="ARBA00004202"/>
    </source>
</evidence>
<dbReference type="GO" id="GO:0043190">
    <property type="term" value="C:ATP-binding cassette (ABC) transporter complex"/>
    <property type="evidence" value="ECO:0007669"/>
    <property type="project" value="InterPro"/>
</dbReference>
<dbReference type="Proteomes" id="UP000066737">
    <property type="component" value="Chromosome I"/>
</dbReference>
<dbReference type="STRING" id="1407499.HHUB_2061"/>
<dbReference type="GO" id="GO:0005524">
    <property type="term" value="F:ATP binding"/>
    <property type="evidence" value="ECO:0007669"/>
    <property type="project" value="UniProtKB-KW"/>
</dbReference>
<evidence type="ECO:0000313" key="19">
    <source>
        <dbReference type="Proteomes" id="UP000066737"/>
    </source>
</evidence>
<dbReference type="Gene3D" id="2.40.50.140">
    <property type="entry name" value="Nucleic acid-binding proteins"/>
    <property type="match status" value="1"/>
</dbReference>
<dbReference type="Gene3D" id="3.40.50.300">
    <property type="entry name" value="P-loop containing nucleotide triphosphate hydrolases"/>
    <property type="match status" value="1"/>
</dbReference>
<dbReference type="EC" id="7.3.2.6" evidence="8"/>
<dbReference type="EMBL" id="LN831302">
    <property type="protein sequence ID" value="CQH54228.1"/>
    <property type="molecule type" value="Genomic_DNA"/>
</dbReference>
<dbReference type="KEGG" id="hhb:Hhub_2061"/>
<keyword evidence="3" id="KW-0500">Molybdenum</keyword>
<comment type="subunit">
    <text evidence="15">The complex is composed of two ATP-binding proteins (XacJ and XacK), two transmembrane proteins (XacH and XacI) and a solute-binding protein (XacG).</text>
</comment>
<evidence type="ECO:0000256" key="12">
    <source>
        <dbReference type="ARBA" id="ARBA00051890"/>
    </source>
</evidence>
<evidence type="ECO:0000256" key="15">
    <source>
        <dbReference type="ARBA" id="ARBA00065962"/>
    </source>
</evidence>
<name>A0A0U5H0M7_9EURY</name>
<dbReference type="RefSeq" id="WP_059056507.1">
    <property type="nucleotide sequence ID" value="NZ_CEML01000002.1"/>
</dbReference>
<dbReference type="Pfam" id="PF08402">
    <property type="entry name" value="TOBE_2"/>
    <property type="match status" value="1"/>
</dbReference>
<keyword evidence="4" id="KW-0547">Nucleotide-binding</keyword>
<comment type="catalytic activity">
    <reaction evidence="12">
        <text>L-arabinose(out) + ATP + H2O = L-arabinose(in) + ADP + phosphate + H(+)</text>
        <dbReference type="Rhea" id="RHEA:30007"/>
        <dbReference type="ChEBI" id="CHEBI:15377"/>
        <dbReference type="ChEBI" id="CHEBI:15378"/>
        <dbReference type="ChEBI" id="CHEBI:17535"/>
        <dbReference type="ChEBI" id="CHEBI:30616"/>
        <dbReference type="ChEBI" id="CHEBI:43474"/>
        <dbReference type="ChEBI" id="CHEBI:456216"/>
        <dbReference type="EC" id="7.5.2.13"/>
    </reaction>
    <physiologicalReaction direction="left-to-right" evidence="12">
        <dbReference type="Rhea" id="RHEA:30008"/>
    </physiologicalReaction>
</comment>
<dbReference type="InterPro" id="IPR013611">
    <property type="entry name" value="Transp-assoc_OB_typ2"/>
</dbReference>
<dbReference type="InterPro" id="IPR012340">
    <property type="entry name" value="NA-bd_OB-fold"/>
</dbReference>
<comment type="catalytic activity">
    <reaction evidence="11">
        <text>D-xylose(out) + ATP + H2O = D-xylose(in) + ADP + phosphate + H(+)</text>
        <dbReference type="Rhea" id="RHEA:29899"/>
        <dbReference type="ChEBI" id="CHEBI:15377"/>
        <dbReference type="ChEBI" id="CHEBI:15378"/>
        <dbReference type="ChEBI" id="CHEBI:30616"/>
        <dbReference type="ChEBI" id="CHEBI:43474"/>
        <dbReference type="ChEBI" id="CHEBI:53455"/>
        <dbReference type="ChEBI" id="CHEBI:456216"/>
        <dbReference type="EC" id="7.5.2.13"/>
    </reaction>
    <physiologicalReaction direction="left-to-right" evidence="11">
        <dbReference type="Rhea" id="RHEA:29900"/>
    </physiologicalReaction>
</comment>
<dbReference type="SUPFAM" id="SSF52540">
    <property type="entry name" value="P-loop containing nucleoside triphosphate hydrolases"/>
    <property type="match status" value="1"/>
</dbReference>
<dbReference type="PANTHER" id="PTHR42781:SF4">
    <property type="entry name" value="SPERMIDINE_PUTRESCINE IMPORT ATP-BINDING PROTEIN POTA"/>
    <property type="match status" value="1"/>
</dbReference>
<dbReference type="Pfam" id="PF00005">
    <property type="entry name" value="ABC_tran"/>
    <property type="match status" value="1"/>
</dbReference>
<dbReference type="GO" id="GO:0016887">
    <property type="term" value="F:ATP hydrolysis activity"/>
    <property type="evidence" value="ECO:0007669"/>
    <property type="project" value="InterPro"/>
</dbReference>
<organism evidence="18 19">
    <name type="scientific">Halobacterium hubeiense</name>
    <dbReference type="NCBI Taxonomy" id="1407499"/>
    <lineage>
        <taxon>Archaea</taxon>
        <taxon>Methanobacteriati</taxon>
        <taxon>Methanobacteriota</taxon>
        <taxon>Stenosarchaea group</taxon>
        <taxon>Halobacteria</taxon>
        <taxon>Halobacteriales</taxon>
        <taxon>Halobacteriaceae</taxon>
        <taxon>Halobacterium</taxon>
    </lineage>
</organism>
<comment type="subcellular location">
    <subcellularLocation>
        <location evidence="1">Cell membrane</location>
        <topology evidence="1">Peripheral membrane protein</topology>
    </subcellularLocation>
</comment>
<evidence type="ECO:0000256" key="10">
    <source>
        <dbReference type="ARBA" id="ARBA00047936"/>
    </source>
</evidence>
<sequence>MASVTLADLTKEYGDLTAVDGLDLDVDDGELLCLLGPSGCGKSTTLRMLGGLETPTDGDVYIGDDRVTDEPPYERDTSMVFQSWALFPHKSVIENVAFGLKMDGVGEAARRERARDVLDVVEMGEFADADPEDLSGGQKQRVALARSLAIEPDVLLLDEPLSNLDKRLREQMQLELRNIHDEVETTFVHVTHDQNEAFTLADSIAIMNDGDVEQVGEPREVYDDPVSLFVEEFLGDTNLVDARVESEIDGGVVAATEFDESIEVPTAGGDVAAGDPLTISFRPEELDVSRAAADGGQSAAVASEDVTTSLEGTITDVLYRGSSVRFYVEIGETSVFFEQSVGDQSDFEVGEPVVVSWDPADLLVFSAGERVGRGGS</sequence>
<comment type="similarity">
    <text evidence="14">Belongs to the ABC transporter superfamily. Carbohydrate uptake transporter-1 (CUT1) (TC 3.A.1.1) family.</text>
</comment>
<dbReference type="SMART" id="SM00382">
    <property type="entry name" value="AAA"/>
    <property type="match status" value="1"/>
</dbReference>
<evidence type="ECO:0000256" key="13">
    <source>
        <dbReference type="ARBA" id="ARBA00053454"/>
    </source>
</evidence>
<evidence type="ECO:0000256" key="11">
    <source>
        <dbReference type="ARBA" id="ARBA00050355"/>
    </source>
</evidence>
<keyword evidence="5 18" id="KW-0067">ATP-binding</keyword>
<dbReference type="InterPro" id="IPR050093">
    <property type="entry name" value="ABC_SmlMolc_Importer"/>
</dbReference>
<dbReference type="InterPro" id="IPR017871">
    <property type="entry name" value="ABC_transporter-like_CS"/>
</dbReference>
<feature type="domain" description="ABC transporter" evidence="17">
    <location>
        <begin position="4"/>
        <end position="234"/>
    </location>
</feature>
<dbReference type="PANTHER" id="PTHR42781">
    <property type="entry name" value="SPERMIDINE/PUTRESCINE IMPORT ATP-BINDING PROTEIN POTA"/>
    <property type="match status" value="1"/>
</dbReference>
<evidence type="ECO:0000256" key="8">
    <source>
        <dbReference type="ARBA" id="ARBA00039025"/>
    </source>
</evidence>
<evidence type="ECO:0000256" key="14">
    <source>
        <dbReference type="ARBA" id="ARBA00061029"/>
    </source>
</evidence>
<dbReference type="InterPro" id="IPR008995">
    <property type="entry name" value="Mo/tungstate-bd_C_term_dom"/>
</dbReference>
<protein>
    <recommendedName>
        <fullName evidence="9">Molybdate/tungstate import ATP-binding protein WtpC</fullName>
        <ecNumber evidence="8">7.3.2.6</ecNumber>
        <ecNumber evidence="16">7.5.2.13</ecNumber>
    </recommendedName>
</protein>
<dbReference type="OrthoDB" id="18368at2157"/>
<evidence type="ECO:0000256" key="16">
    <source>
        <dbReference type="ARBA" id="ARBA00066315"/>
    </source>
</evidence>
<evidence type="ECO:0000256" key="6">
    <source>
        <dbReference type="ARBA" id="ARBA00038307"/>
    </source>
</evidence>
<dbReference type="EC" id="7.5.2.13" evidence="16"/>
<accession>A0A0U5H0M7</accession>
<dbReference type="GO" id="GO:1901238">
    <property type="term" value="F:ABC-type tungstate transporter activity"/>
    <property type="evidence" value="ECO:0007669"/>
    <property type="project" value="UniProtKB-EC"/>
</dbReference>
<evidence type="ECO:0000256" key="9">
    <source>
        <dbReference type="ARBA" id="ARBA00041133"/>
    </source>
</evidence>
<comment type="catalytic activity">
    <reaction evidence="10">
        <text>tungstate(in) + ATP + H2O = tungstate(out) + ADP + phosphate + H(+)</text>
        <dbReference type="Rhea" id="RHEA:35027"/>
        <dbReference type="ChEBI" id="CHEBI:15377"/>
        <dbReference type="ChEBI" id="CHEBI:15378"/>
        <dbReference type="ChEBI" id="CHEBI:30616"/>
        <dbReference type="ChEBI" id="CHEBI:43474"/>
        <dbReference type="ChEBI" id="CHEBI:46502"/>
        <dbReference type="ChEBI" id="CHEBI:456216"/>
        <dbReference type="EC" id="7.3.2.6"/>
    </reaction>
</comment>
<keyword evidence="19" id="KW-1185">Reference proteome</keyword>
<evidence type="ECO:0000256" key="3">
    <source>
        <dbReference type="ARBA" id="ARBA00022505"/>
    </source>
</evidence>
<dbReference type="SUPFAM" id="SSF50331">
    <property type="entry name" value="MOP-like"/>
    <property type="match status" value="1"/>
</dbReference>
<dbReference type="PROSITE" id="PS00211">
    <property type="entry name" value="ABC_TRANSPORTER_1"/>
    <property type="match status" value="1"/>
</dbReference>
<dbReference type="FunFam" id="3.40.50.300:FF:000042">
    <property type="entry name" value="Maltose/maltodextrin ABC transporter, ATP-binding protein"/>
    <property type="match status" value="1"/>
</dbReference>
<evidence type="ECO:0000313" key="18">
    <source>
        <dbReference type="EMBL" id="CQH54228.1"/>
    </source>
</evidence>
<dbReference type="PROSITE" id="PS50893">
    <property type="entry name" value="ABC_TRANSPORTER_2"/>
    <property type="match status" value="1"/>
</dbReference>
<dbReference type="InterPro" id="IPR027417">
    <property type="entry name" value="P-loop_NTPase"/>
</dbReference>
<gene>
    <name evidence="18" type="ORF">HHUB_2061</name>
</gene>
<comment type="function">
    <text evidence="13">Part of the ABC transporter complex XacGHIJK involved in the uptake of xylose and arabinose. Responsible for energy coupling to the transport system.</text>
</comment>
<proteinExistence type="inferred from homology"/>
<dbReference type="Gene3D" id="2.40.50.100">
    <property type="match status" value="1"/>
</dbReference>
<evidence type="ECO:0000256" key="4">
    <source>
        <dbReference type="ARBA" id="ARBA00022741"/>
    </source>
</evidence>
<keyword evidence="2" id="KW-0813">Transport</keyword>
<evidence type="ECO:0000256" key="2">
    <source>
        <dbReference type="ARBA" id="ARBA00022448"/>
    </source>
</evidence>
<evidence type="ECO:0000256" key="5">
    <source>
        <dbReference type="ARBA" id="ARBA00022840"/>
    </source>
</evidence>
<comment type="subunit">
    <text evidence="7">The complex is composed of two ATP-binding proteins (WtpC), two transmembrane proteins (WtpB) and a solute-binding protein (WtpA).</text>
</comment>
<evidence type="ECO:0000256" key="7">
    <source>
        <dbReference type="ARBA" id="ARBA00038781"/>
    </source>
</evidence>
<dbReference type="InterPro" id="IPR003439">
    <property type="entry name" value="ABC_transporter-like_ATP-bd"/>
</dbReference>
<reference evidence="19" key="1">
    <citation type="journal article" date="2016" name="Environ. Microbiol.">
        <title>The complete genome of a viable archaeum isolated from 123-million-year-old rock salt.</title>
        <authorList>
            <person name="Jaakkola S.T."/>
            <person name="Pfeiffer F."/>
            <person name="Ravantti J.J."/>
            <person name="Guo Q."/>
            <person name="Liu Y."/>
            <person name="Chen X."/>
            <person name="Ma H."/>
            <person name="Yang C."/>
            <person name="Oksanen H.M."/>
            <person name="Bamford D.H."/>
        </authorList>
    </citation>
    <scope>NUCLEOTIDE SEQUENCE</scope>
    <source>
        <strain evidence="19">JI20-1</strain>
    </source>
</reference>